<dbReference type="RefSeq" id="WP_100628964.1">
    <property type="nucleotide sequence ID" value="NZ_SMUW01000032.1"/>
</dbReference>
<dbReference type="GO" id="GO:0043565">
    <property type="term" value="F:sequence-specific DNA binding"/>
    <property type="evidence" value="ECO:0007669"/>
    <property type="project" value="InterPro"/>
</dbReference>
<keyword evidence="2" id="KW-0238">DNA-binding</keyword>
<keyword evidence="7" id="KW-1185">Reference proteome</keyword>
<dbReference type="Proteomes" id="UP000295438">
    <property type="component" value="Unassembled WGS sequence"/>
</dbReference>
<dbReference type="SUPFAM" id="SSF46689">
    <property type="entry name" value="Homeodomain-like"/>
    <property type="match status" value="1"/>
</dbReference>
<evidence type="ECO:0000256" key="2">
    <source>
        <dbReference type="ARBA" id="ARBA00023125"/>
    </source>
</evidence>
<comment type="caution">
    <text evidence="6">The sequence shown here is derived from an EMBL/GenBank/DDBJ whole genome shotgun (WGS) entry which is preliminary data.</text>
</comment>
<dbReference type="PANTHER" id="PTHR43280">
    <property type="entry name" value="ARAC-FAMILY TRANSCRIPTIONAL REGULATOR"/>
    <property type="match status" value="1"/>
</dbReference>
<evidence type="ECO:0000313" key="6">
    <source>
        <dbReference type="EMBL" id="TDK45420.1"/>
    </source>
</evidence>
<name>A0A4R5V0Y1_9BACT</name>
<feature type="transmembrane region" description="Helical" evidence="4">
    <location>
        <begin position="30"/>
        <end position="51"/>
    </location>
</feature>
<keyword evidence="4" id="KW-0812">Transmembrane</keyword>
<keyword evidence="3" id="KW-0804">Transcription</keyword>
<keyword evidence="4" id="KW-0472">Membrane</keyword>
<feature type="transmembrane region" description="Helical" evidence="4">
    <location>
        <begin position="63"/>
        <end position="80"/>
    </location>
</feature>
<feature type="transmembrane region" description="Helical" evidence="4">
    <location>
        <begin position="6"/>
        <end position="23"/>
    </location>
</feature>
<reference evidence="6 7" key="1">
    <citation type="submission" date="2019-03" db="EMBL/GenBank/DDBJ databases">
        <title>Algoriphagus aquimaris sp. nov., isolated form marine sediment in Pohang, Korea.</title>
        <authorList>
            <person name="Kim J."/>
            <person name="Yoon S.-H."/>
            <person name="Lee S.-S."/>
        </authorList>
    </citation>
    <scope>NUCLEOTIDE SEQUENCE [LARGE SCALE GENOMIC DNA]</scope>
    <source>
        <strain evidence="6 7">F21</strain>
    </source>
</reference>
<dbReference type="PROSITE" id="PS01124">
    <property type="entry name" value="HTH_ARAC_FAMILY_2"/>
    <property type="match status" value="1"/>
</dbReference>
<dbReference type="EMBL" id="SMUW01000032">
    <property type="protein sequence ID" value="TDK45420.1"/>
    <property type="molecule type" value="Genomic_DNA"/>
</dbReference>
<sequence>MVFFLWTGMVLGVLVGMILVLFPKARQNGNLTLGLSVLSVFHCLLVSDLYLSGRMVDFPHLSRTGNISAYLCAPLLYLFVKKTLYQLPVLKGFTWLIFLPPLVYFFDYLPYYLKSASEKAAIIEAQQLGEANFLFSESLLFPEQFHFYFRQLWLLGFIILIVRLLWINRDLLNIHKIKLNRYIYVFLWFFTLSLSIAIFPPFFRFLGGFDFYDLGTQAFTLAITLTGSALFLLFNPRLLYGFYWESSPVSIPQEVQVKSQIQTVEPVDIEGYREICKSLSELMKEEKLYLTQGFSINELSRISNVPVYKISPAINFCFDTNFNQWINQFRIEEFDRLIQQGEHERLTLDGIASKCGFSNRTTFISSFKKMKGDTPSQYLKTISPT</sequence>
<proteinExistence type="predicted"/>
<evidence type="ECO:0000256" key="3">
    <source>
        <dbReference type="ARBA" id="ARBA00023163"/>
    </source>
</evidence>
<gene>
    <name evidence="6" type="ORF">E1898_07970</name>
</gene>
<keyword evidence="4" id="KW-1133">Transmembrane helix</keyword>
<dbReference type="SMART" id="SM00342">
    <property type="entry name" value="HTH_ARAC"/>
    <property type="match status" value="1"/>
</dbReference>
<evidence type="ECO:0000259" key="5">
    <source>
        <dbReference type="PROSITE" id="PS01124"/>
    </source>
</evidence>
<dbReference type="PANTHER" id="PTHR43280:SF29">
    <property type="entry name" value="ARAC-FAMILY TRANSCRIPTIONAL REGULATOR"/>
    <property type="match status" value="1"/>
</dbReference>
<protein>
    <submittedName>
        <fullName evidence="6">AraC family transcriptional regulator</fullName>
    </submittedName>
</protein>
<dbReference type="AlphaFoldDB" id="A0A4R5V0Y1"/>
<feature type="transmembrane region" description="Helical" evidence="4">
    <location>
        <begin position="214"/>
        <end position="234"/>
    </location>
</feature>
<feature type="transmembrane region" description="Helical" evidence="4">
    <location>
        <begin position="179"/>
        <end position="202"/>
    </location>
</feature>
<dbReference type="GO" id="GO:0003700">
    <property type="term" value="F:DNA-binding transcription factor activity"/>
    <property type="evidence" value="ECO:0007669"/>
    <property type="project" value="InterPro"/>
</dbReference>
<dbReference type="Pfam" id="PF12833">
    <property type="entry name" value="HTH_18"/>
    <property type="match status" value="1"/>
</dbReference>
<organism evidence="6 7">
    <name type="scientific">Algoriphagus formosus</name>
    <dbReference type="NCBI Taxonomy" id="2007308"/>
    <lineage>
        <taxon>Bacteria</taxon>
        <taxon>Pseudomonadati</taxon>
        <taxon>Bacteroidota</taxon>
        <taxon>Cytophagia</taxon>
        <taxon>Cytophagales</taxon>
        <taxon>Cyclobacteriaceae</taxon>
        <taxon>Algoriphagus</taxon>
    </lineage>
</organism>
<dbReference type="Gene3D" id="1.10.10.60">
    <property type="entry name" value="Homeodomain-like"/>
    <property type="match status" value="1"/>
</dbReference>
<keyword evidence="1" id="KW-0805">Transcription regulation</keyword>
<dbReference type="InterPro" id="IPR018060">
    <property type="entry name" value="HTH_AraC"/>
</dbReference>
<feature type="transmembrane region" description="Helical" evidence="4">
    <location>
        <begin position="147"/>
        <end position="167"/>
    </location>
</feature>
<feature type="transmembrane region" description="Helical" evidence="4">
    <location>
        <begin position="92"/>
        <end position="111"/>
    </location>
</feature>
<evidence type="ECO:0000256" key="4">
    <source>
        <dbReference type="SAM" id="Phobius"/>
    </source>
</evidence>
<accession>A0A4R5V0Y1</accession>
<feature type="domain" description="HTH araC/xylS-type" evidence="5">
    <location>
        <begin position="273"/>
        <end position="381"/>
    </location>
</feature>
<dbReference type="InterPro" id="IPR009057">
    <property type="entry name" value="Homeodomain-like_sf"/>
</dbReference>
<evidence type="ECO:0000313" key="7">
    <source>
        <dbReference type="Proteomes" id="UP000295438"/>
    </source>
</evidence>
<evidence type="ECO:0000256" key="1">
    <source>
        <dbReference type="ARBA" id="ARBA00023015"/>
    </source>
</evidence>